<dbReference type="AlphaFoldDB" id="A0AAD0XDU5"/>
<dbReference type="Gene3D" id="1.10.443.10">
    <property type="entry name" value="Intergrase catalytic core"/>
    <property type="match status" value="1"/>
</dbReference>
<feature type="domain" description="Tyr recombinase" evidence="2">
    <location>
        <begin position="1"/>
        <end position="173"/>
    </location>
</feature>
<evidence type="ECO:0000259" key="2">
    <source>
        <dbReference type="PROSITE" id="PS51898"/>
    </source>
</evidence>
<dbReference type="GO" id="GO:0003677">
    <property type="term" value="F:DNA binding"/>
    <property type="evidence" value="ECO:0007669"/>
    <property type="project" value="InterPro"/>
</dbReference>
<name>A0AAD0XDU5_9GAMM</name>
<accession>A0AAD0XDU5</accession>
<dbReference type="GO" id="GO:0006310">
    <property type="term" value="P:DNA recombination"/>
    <property type="evidence" value="ECO:0007669"/>
    <property type="project" value="UniProtKB-KW"/>
</dbReference>
<dbReference type="Proteomes" id="UP000279995">
    <property type="component" value="Chromosome I"/>
</dbReference>
<organism evidence="3 4">
    <name type="scientific">Pseudoalteromonas agarivorans</name>
    <dbReference type="NCBI Taxonomy" id="176102"/>
    <lineage>
        <taxon>Bacteria</taxon>
        <taxon>Pseudomonadati</taxon>
        <taxon>Pseudomonadota</taxon>
        <taxon>Gammaproteobacteria</taxon>
        <taxon>Alteromonadales</taxon>
        <taxon>Pseudoalteromonadaceae</taxon>
        <taxon>Pseudoalteromonas</taxon>
    </lineage>
</organism>
<dbReference type="GO" id="GO:0015074">
    <property type="term" value="P:DNA integration"/>
    <property type="evidence" value="ECO:0007669"/>
    <property type="project" value="InterPro"/>
</dbReference>
<protein>
    <submittedName>
        <fullName evidence="3">Site-specific integrase</fullName>
    </submittedName>
</protein>
<dbReference type="InterPro" id="IPR011010">
    <property type="entry name" value="DNA_brk_join_enz"/>
</dbReference>
<proteinExistence type="predicted"/>
<keyword evidence="1" id="KW-0233">DNA recombination</keyword>
<gene>
    <name evidence="3" type="ORF">D9T18_13485</name>
</gene>
<reference evidence="3 4" key="1">
    <citation type="submission" date="2018-10" db="EMBL/GenBank/DDBJ databases">
        <title>Complete Genome Sequence and Transcriptomic Profiles of a Marine Bacterium, Pseudoalteromonas agarivorans Hao 2018.</title>
        <authorList>
            <person name="Hao L."/>
        </authorList>
    </citation>
    <scope>NUCLEOTIDE SEQUENCE [LARGE SCALE GENOMIC DNA]</scope>
    <source>
        <strain evidence="3 4">Hao 2018</strain>
    </source>
</reference>
<sequence length="183" mass="21191">MQTKHAWQKWSLLLAMYTGARRTEIYQLRKPDIRVEDGINYILVTDEHESQRLKTNNAKRKIPIHKRLIELGFLEYVEQSQERILYEITSAESITSWFGCLVVDLEIPSVNELDELRSYHSFRHTFISNIRNNHSFDLSLIQQVVGHEISKCGITDKYTHGGASLKRLSDVSGAFKISPSNKN</sequence>
<dbReference type="CDD" id="cd01184">
    <property type="entry name" value="INT_C_like_1"/>
    <property type="match status" value="1"/>
</dbReference>
<dbReference type="SUPFAM" id="SSF56349">
    <property type="entry name" value="DNA breaking-rejoining enzymes"/>
    <property type="match status" value="1"/>
</dbReference>
<evidence type="ECO:0000256" key="1">
    <source>
        <dbReference type="ARBA" id="ARBA00023172"/>
    </source>
</evidence>
<dbReference type="InterPro" id="IPR002104">
    <property type="entry name" value="Integrase_catalytic"/>
</dbReference>
<dbReference type="InterPro" id="IPR013762">
    <property type="entry name" value="Integrase-like_cat_sf"/>
</dbReference>
<dbReference type="Pfam" id="PF00589">
    <property type="entry name" value="Phage_integrase"/>
    <property type="match status" value="1"/>
</dbReference>
<evidence type="ECO:0000313" key="4">
    <source>
        <dbReference type="Proteomes" id="UP000279995"/>
    </source>
</evidence>
<dbReference type="EMBL" id="CP033065">
    <property type="protein sequence ID" value="AYM87628.1"/>
    <property type="molecule type" value="Genomic_DNA"/>
</dbReference>
<dbReference type="PROSITE" id="PS51898">
    <property type="entry name" value="TYR_RECOMBINASE"/>
    <property type="match status" value="1"/>
</dbReference>
<evidence type="ECO:0000313" key="3">
    <source>
        <dbReference type="EMBL" id="AYM87628.1"/>
    </source>
</evidence>